<evidence type="ECO:0000256" key="3">
    <source>
        <dbReference type="ARBA" id="ARBA00022576"/>
    </source>
</evidence>
<dbReference type="AlphaFoldDB" id="D8TC51"/>
<dbReference type="GO" id="GO:0030170">
    <property type="term" value="F:pyridoxal phosphate binding"/>
    <property type="evidence" value="ECO:0007669"/>
    <property type="project" value="InterPro"/>
</dbReference>
<evidence type="ECO:0000259" key="6">
    <source>
        <dbReference type="Pfam" id="PF00155"/>
    </source>
</evidence>
<dbReference type="HOGENOM" id="CLU_017584_4_0_1"/>
<dbReference type="Gene3D" id="3.40.640.10">
    <property type="entry name" value="Type I PLP-dependent aspartate aminotransferase-like (Major domain)"/>
    <property type="match status" value="1"/>
</dbReference>
<accession>D8TC51</accession>
<dbReference type="eggNOG" id="KOG0257">
    <property type="taxonomic scope" value="Eukaryota"/>
</dbReference>
<keyword evidence="8" id="KW-1185">Reference proteome</keyword>
<dbReference type="InterPro" id="IPR015424">
    <property type="entry name" value="PyrdxlP-dep_Trfase"/>
</dbReference>
<dbReference type="STRING" id="88036.D8TC51"/>
<evidence type="ECO:0000256" key="1">
    <source>
        <dbReference type="ARBA" id="ARBA00001933"/>
    </source>
</evidence>
<dbReference type="PANTHER" id="PTHR43807">
    <property type="entry name" value="FI04487P"/>
    <property type="match status" value="1"/>
</dbReference>
<evidence type="ECO:0000313" key="7">
    <source>
        <dbReference type="EMBL" id="EFJ05780.1"/>
    </source>
</evidence>
<keyword evidence="5" id="KW-0663">Pyridoxal phosphate</keyword>
<gene>
    <name evidence="7" type="ORF">SELMODRAFT_236683</name>
</gene>
<dbReference type="GO" id="GO:0005737">
    <property type="term" value="C:cytoplasm"/>
    <property type="evidence" value="ECO:0000318"/>
    <property type="project" value="GO_Central"/>
</dbReference>
<evidence type="ECO:0000313" key="8">
    <source>
        <dbReference type="Proteomes" id="UP000001514"/>
    </source>
</evidence>
<feature type="domain" description="Aminotransferase class I/classII large" evidence="6">
    <location>
        <begin position="28"/>
        <end position="365"/>
    </location>
</feature>
<sequence>MEEELAHRTRSFKPSPIQKLSHLAQQRNAINLAEGFPDFPAPPEVKEAARDAIGADFNQYRHVQGVCNKVAEHFEHFQGVKVDSKSDIVLCCGQSEALAAVTFAIVDRDDEVILLEPVYETYESCIIMAGGKPVFVPLTPPLWTLDSEKLERSITSRTKAIVINSPHNPTGKVFAIEELKEIAQLCCKHDLLAITDEVYEHIVFPGATHVSIASLPGMLERTIVTSSISKTYSVTGWRVGWAIAPIQLASAIRNIHVKLTDSAPSPFQVAALVALQSSHDFYAKLKNCYRERGEYIKKVLVEAGFEVPFAAQGSFFVFARLPDAMKQNDIEFVTDLINRAGVALVPGSAFFRSNELGYENRYVRVAFCKEMATLVAAERALKKAKPFAL</sequence>
<dbReference type="OMA" id="MTRINGG"/>
<evidence type="ECO:0000256" key="4">
    <source>
        <dbReference type="ARBA" id="ARBA00022679"/>
    </source>
</evidence>
<proteinExistence type="inferred from homology"/>
<keyword evidence="4" id="KW-0808">Transferase</keyword>
<dbReference type="Pfam" id="PF00155">
    <property type="entry name" value="Aminotran_1_2"/>
    <property type="match status" value="1"/>
</dbReference>
<dbReference type="KEGG" id="smo:SELMODRAFT_236683"/>
<protein>
    <recommendedName>
        <fullName evidence="6">Aminotransferase class I/classII large domain-containing protein</fullName>
    </recommendedName>
</protein>
<dbReference type="SUPFAM" id="SSF53383">
    <property type="entry name" value="PLP-dependent transferases"/>
    <property type="match status" value="1"/>
</dbReference>
<keyword evidence="3" id="KW-0032">Aminotransferase</keyword>
<dbReference type="InterPro" id="IPR004839">
    <property type="entry name" value="Aminotransferase_I/II_large"/>
</dbReference>
<dbReference type="GO" id="GO:0016212">
    <property type="term" value="F:kynurenine-oxoglutarate transaminase activity"/>
    <property type="evidence" value="ECO:0000318"/>
    <property type="project" value="GO_Central"/>
</dbReference>
<dbReference type="CDD" id="cd00609">
    <property type="entry name" value="AAT_like"/>
    <property type="match status" value="1"/>
</dbReference>
<dbReference type="InterPro" id="IPR015421">
    <property type="entry name" value="PyrdxlP-dep_Trfase_major"/>
</dbReference>
<reference evidence="7 8" key="1">
    <citation type="journal article" date="2011" name="Science">
        <title>The Selaginella genome identifies genetic changes associated with the evolution of vascular plants.</title>
        <authorList>
            <person name="Banks J.A."/>
            <person name="Nishiyama T."/>
            <person name="Hasebe M."/>
            <person name="Bowman J.L."/>
            <person name="Gribskov M."/>
            <person name="dePamphilis C."/>
            <person name="Albert V.A."/>
            <person name="Aono N."/>
            <person name="Aoyama T."/>
            <person name="Ambrose B.A."/>
            <person name="Ashton N.W."/>
            <person name="Axtell M.J."/>
            <person name="Barker E."/>
            <person name="Barker M.S."/>
            <person name="Bennetzen J.L."/>
            <person name="Bonawitz N.D."/>
            <person name="Chapple C."/>
            <person name="Cheng C."/>
            <person name="Correa L.G."/>
            <person name="Dacre M."/>
            <person name="DeBarry J."/>
            <person name="Dreyer I."/>
            <person name="Elias M."/>
            <person name="Engstrom E.M."/>
            <person name="Estelle M."/>
            <person name="Feng L."/>
            <person name="Finet C."/>
            <person name="Floyd S.K."/>
            <person name="Frommer W.B."/>
            <person name="Fujita T."/>
            <person name="Gramzow L."/>
            <person name="Gutensohn M."/>
            <person name="Harholt J."/>
            <person name="Hattori M."/>
            <person name="Heyl A."/>
            <person name="Hirai T."/>
            <person name="Hiwatashi Y."/>
            <person name="Ishikawa M."/>
            <person name="Iwata M."/>
            <person name="Karol K.G."/>
            <person name="Koehler B."/>
            <person name="Kolukisaoglu U."/>
            <person name="Kubo M."/>
            <person name="Kurata T."/>
            <person name="Lalonde S."/>
            <person name="Li K."/>
            <person name="Li Y."/>
            <person name="Litt A."/>
            <person name="Lyons E."/>
            <person name="Manning G."/>
            <person name="Maruyama T."/>
            <person name="Michael T.P."/>
            <person name="Mikami K."/>
            <person name="Miyazaki S."/>
            <person name="Morinaga S."/>
            <person name="Murata T."/>
            <person name="Mueller-Roeber B."/>
            <person name="Nelson D.R."/>
            <person name="Obara M."/>
            <person name="Oguri Y."/>
            <person name="Olmstead R.G."/>
            <person name="Onodera N."/>
            <person name="Petersen B.L."/>
            <person name="Pils B."/>
            <person name="Prigge M."/>
            <person name="Rensing S.A."/>
            <person name="Riano-Pachon D.M."/>
            <person name="Roberts A.W."/>
            <person name="Sato Y."/>
            <person name="Scheller H.V."/>
            <person name="Schulz B."/>
            <person name="Schulz C."/>
            <person name="Shakirov E.V."/>
            <person name="Shibagaki N."/>
            <person name="Shinohara N."/>
            <person name="Shippen D.E."/>
            <person name="Soerensen I."/>
            <person name="Sotooka R."/>
            <person name="Sugimoto N."/>
            <person name="Sugita M."/>
            <person name="Sumikawa N."/>
            <person name="Tanurdzic M."/>
            <person name="Theissen G."/>
            <person name="Ulvskov P."/>
            <person name="Wakazuki S."/>
            <person name="Weng J.K."/>
            <person name="Willats W.W."/>
            <person name="Wipf D."/>
            <person name="Wolf P.G."/>
            <person name="Yang L."/>
            <person name="Zimmer A.D."/>
            <person name="Zhu Q."/>
            <person name="Mitros T."/>
            <person name="Hellsten U."/>
            <person name="Loque D."/>
            <person name="Otillar R."/>
            <person name="Salamov A."/>
            <person name="Schmutz J."/>
            <person name="Shapiro H."/>
            <person name="Lindquist E."/>
            <person name="Lucas S."/>
            <person name="Rokhsar D."/>
            <person name="Grigoriev I.V."/>
        </authorList>
    </citation>
    <scope>NUCLEOTIDE SEQUENCE [LARGE SCALE GENOMIC DNA]</scope>
</reference>
<dbReference type="Gramene" id="EFJ05780">
    <property type="protein sequence ID" value="EFJ05780"/>
    <property type="gene ID" value="SELMODRAFT_236683"/>
</dbReference>
<dbReference type="InterPro" id="IPR051326">
    <property type="entry name" value="Kynurenine-oxoglutarate_AT"/>
</dbReference>
<dbReference type="Gene3D" id="3.90.1150.10">
    <property type="entry name" value="Aspartate Aminotransferase, domain 1"/>
    <property type="match status" value="1"/>
</dbReference>
<comment type="cofactor">
    <cofactor evidence="1">
        <name>pyridoxal 5'-phosphate</name>
        <dbReference type="ChEBI" id="CHEBI:597326"/>
    </cofactor>
</comment>
<dbReference type="InParanoid" id="D8TC51"/>
<dbReference type="InterPro" id="IPR015422">
    <property type="entry name" value="PyrdxlP-dep_Trfase_small"/>
</dbReference>
<dbReference type="PANTHER" id="PTHR43807:SF12">
    <property type="entry name" value="AMINOTRANSFERASE, CLASSES I AND II FAMILY PROTEIN, EXPRESSED"/>
    <property type="match status" value="1"/>
</dbReference>
<dbReference type="EMBL" id="GL377714">
    <property type="protein sequence ID" value="EFJ05780.1"/>
    <property type="molecule type" value="Genomic_DNA"/>
</dbReference>
<dbReference type="Proteomes" id="UP000001514">
    <property type="component" value="Unassembled WGS sequence"/>
</dbReference>
<dbReference type="PROSITE" id="PS00105">
    <property type="entry name" value="AA_TRANSFER_CLASS_1"/>
    <property type="match status" value="1"/>
</dbReference>
<evidence type="ECO:0000256" key="5">
    <source>
        <dbReference type="ARBA" id="ARBA00022898"/>
    </source>
</evidence>
<organism evidence="8">
    <name type="scientific">Selaginella moellendorffii</name>
    <name type="common">Spikemoss</name>
    <dbReference type="NCBI Taxonomy" id="88036"/>
    <lineage>
        <taxon>Eukaryota</taxon>
        <taxon>Viridiplantae</taxon>
        <taxon>Streptophyta</taxon>
        <taxon>Embryophyta</taxon>
        <taxon>Tracheophyta</taxon>
        <taxon>Lycopodiopsida</taxon>
        <taxon>Selaginellales</taxon>
        <taxon>Selaginellaceae</taxon>
        <taxon>Selaginella</taxon>
    </lineage>
</organism>
<name>D8TC51_SELML</name>
<dbReference type="InterPro" id="IPR004838">
    <property type="entry name" value="NHTrfase_class1_PyrdxlP-BS"/>
</dbReference>
<evidence type="ECO:0000256" key="2">
    <source>
        <dbReference type="ARBA" id="ARBA00007441"/>
    </source>
</evidence>
<dbReference type="FunFam" id="3.40.640.10:FF:000086">
    <property type="entry name" value="Kynurenine--oxoglutarate transaminase 1"/>
    <property type="match status" value="1"/>
</dbReference>
<comment type="similarity">
    <text evidence="2">Belongs to the class-I pyridoxal-phosphate-dependent aminotransferase family.</text>
</comment>